<evidence type="ECO:0000256" key="5">
    <source>
        <dbReference type="ARBA" id="ARBA00022946"/>
    </source>
</evidence>
<name>A0A2R5G784_9STRA</name>
<keyword evidence="5" id="KW-0809">Transit peptide</keyword>
<feature type="coiled-coil region" evidence="11">
    <location>
        <begin position="94"/>
        <end position="128"/>
    </location>
</feature>
<reference evidence="13 14" key="1">
    <citation type="submission" date="2017-12" db="EMBL/GenBank/DDBJ databases">
        <title>Sequencing, de novo assembly and annotation of complete genome of a new Thraustochytrid species, strain FCC1311.</title>
        <authorList>
            <person name="Sedici K."/>
            <person name="Godart F."/>
            <person name="Aiese Cigliano R."/>
            <person name="Sanseverino W."/>
            <person name="Barakat M."/>
            <person name="Ortet P."/>
            <person name="Marechal E."/>
            <person name="Cagnac O."/>
            <person name="Amato A."/>
        </authorList>
    </citation>
    <scope>NUCLEOTIDE SEQUENCE [LARGE SCALE GENOMIC DNA]</scope>
</reference>
<evidence type="ECO:0000313" key="14">
    <source>
        <dbReference type="Proteomes" id="UP000241890"/>
    </source>
</evidence>
<evidence type="ECO:0000256" key="3">
    <source>
        <dbReference type="ARBA" id="ARBA00022692"/>
    </source>
</evidence>
<keyword evidence="9 12" id="KW-0472">Membrane</keyword>
<evidence type="ECO:0000256" key="9">
    <source>
        <dbReference type="ARBA" id="ARBA00023136"/>
    </source>
</evidence>
<evidence type="ECO:0000256" key="2">
    <source>
        <dbReference type="ARBA" id="ARBA00007472"/>
    </source>
</evidence>
<dbReference type="Proteomes" id="UP000241890">
    <property type="component" value="Unassembled WGS sequence"/>
</dbReference>
<keyword evidence="4" id="KW-0999">Mitochondrion inner membrane</keyword>
<dbReference type="Pfam" id="PF05546">
    <property type="entry name" value="She9_MDM33"/>
    <property type="match status" value="1"/>
</dbReference>
<dbReference type="InParanoid" id="A0A2R5G784"/>
<comment type="function">
    <text evidence="10">Required for the maintenance of the structure of the mitochondrial inner membrane. Involved in mitochondrial morphology. Causes growth arrest when highly overexpressed.</text>
</comment>
<gene>
    <name evidence="13" type="ORF">FCC1311_018772</name>
</gene>
<comment type="similarity">
    <text evidence="2">Belongs to the SHE9 family.</text>
</comment>
<accession>A0A2R5G784</accession>
<evidence type="ECO:0000256" key="6">
    <source>
        <dbReference type="ARBA" id="ARBA00022989"/>
    </source>
</evidence>
<dbReference type="AlphaFoldDB" id="A0A2R5G784"/>
<keyword evidence="8" id="KW-0496">Mitochondrion</keyword>
<evidence type="ECO:0000256" key="1">
    <source>
        <dbReference type="ARBA" id="ARBA00004273"/>
    </source>
</evidence>
<comment type="subcellular location">
    <subcellularLocation>
        <location evidence="1">Mitochondrion inner membrane</location>
    </subcellularLocation>
</comment>
<dbReference type="InterPro" id="IPR008839">
    <property type="entry name" value="MDM33_fungi"/>
</dbReference>
<keyword evidence="14" id="KW-1185">Reference proteome</keyword>
<dbReference type="PANTHER" id="PTHR31961:SF3">
    <property type="entry name" value="SENSITIVE TO HIGH EXPRESSION PROTEIN 9, MITOCHONDRIAL"/>
    <property type="match status" value="1"/>
</dbReference>
<evidence type="ECO:0000256" key="10">
    <source>
        <dbReference type="ARBA" id="ARBA00024807"/>
    </source>
</evidence>
<keyword evidence="3 12" id="KW-0812">Transmembrane</keyword>
<protein>
    <submittedName>
        <fullName evidence="13">Sensitive to high expression protein 9-like, mitochondrial</fullName>
    </submittedName>
</protein>
<dbReference type="EMBL" id="BEYU01000014">
    <property type="protein sequence ID" value="GBG25658.1"/>
    <property type="molecule type" value="Genomic_DNA"/>
</dbReference>
<dbReference type="PANTHER" id="PTHR31961">
    <property type="entry name" value="SENSITIVE TO HIGH EXPRESSION PROTEIN 9, MITOCHONDRIAL"/>
    <property type="match status" value="1"/>
</dbReference>
<evidence type="ECO:0000256" key="11">
    <source>
        <dbReference type="SAM" id="Coils"/>
    </source>
</evidence>
<evidence type="ECO:0000256" key="4">
    <source>
        <dbReference type="ARBA" id="ARBA00022792"/>
    </source>
</evidence>
<keyword evidence="7 11" id="KW-0175">Coiled coil</keyword>
<keyword evidence="6 12" id="KW-1133">Transmembrane helix</keyword>
<organism evidence="13 14">
    <name type="scientific">Hondaea fermentalgiana</name>
    <dbReference type="NCBI Taxonomy" id="2315210"/>
    <lineage>
        <taxon>Eukaryota</taxon>
        <taxon>Sar</taxon>
        <taxon>Stramenopiles</taxon>
        <taxon>Bigyra</taxon>
        <taxon>Labyrinthulomycetes</taxon>
        <taxon>Thraustochytrida</taxon>
        <taxon>Thraustochytriidae</taxon>
        <taxon>Hondaea</taxon>
    </lineage>
</organism>
<comment type="caution">
    <text evidence="13">The sequence shown here is derived from an EMBL/GenBank/DDBJ whole genome shotgun (WGS) entry which is preliminary data.</text>
</comment>
<evidence type="ECO:0000256" key="12">
    <source>
        <dbReference type="SAM" id="Phobius"/>
    </source>
</evidence>
<evidence type="ECO:0000256" key="7">
    <source>
        <dbReference type="ARBA" id="ARBA00023054"/>
    </source>
</evidence>
<evidence type="ECO:0000256" key="8">
    <source>
        <dbReference type="ARBA" id="ARBA00023128"/>
    </source>
</evidence>
<evidence type="ECO:0000313" key="13">
    <source>
        <dbReference type="EMBL" id="GBG25658.1"/>
    </source>
</evidence>
<dbReference type="GO" id="GO:0005743">
    <property type="term" value="C:mitochondrial inner membrane"/>
    <property type="evidence" value="ECO:0007669"/>
    <property type="project" value="UniProtKB-SubCell"/>
</dbReference>
<sequence>MVAESWLWRRIDAALRVVNRVSQYDHVEVARQAVVEADARLSGARKRFREAKEAFEAVSERERKHQQEMNALLHRKPNWTSQELSQFTEMCKVEHEVNLAAQGAKRSLANLEEEVEQRQSRYLASIREHYHEEQVWAEKGRRISTYGTLGLILFNSAIFLLSVTVIEPGKREAIAQRVIDMNKDLTLRELRNVESRLEEKLDVIAQARGPPFRVHQESAPAIEAPSQRNDPFEKATQNQALLINSGTGPGAMVVNAANGAWAQAARDWPAAAMCMGLTAIFFLL</sequence>
<dbReference type="OrthoDB" id="5595506at2759"/>
<feature type="transmembrane region" description="Helical" evidence="12">
    <location>
        <begin position="146"/>
        <end position="166"/>
    </location>
</feature>
<proteinExistence type="inferred from homology"/>